<evidence type="ECO:0000313" key="2">
    <source>
        <dbReference type="EMBL" id="OGN06410.1"/>
    </source>
</evidence>
<dbReference type="CDD" id="cd12797">
    <property type="entry name" value="M23_peptidase"/>
    <property type="match status" value="1"/>
</dbReference>
<name>A0A1F8F1E6_9BACT</name>
<organism evidence="2 3">
    <name type="scientific">Candidatus Yanofskybacteria bacterium RIFCSPHIGHO2_01_FULL_48_25b</name>
    <dbReference type="NCBI Taxonomy" id="1802672"/>
    <lineage>
        <taxon>Bacteria</taxon>
        <taxon>Candidatus Yanofskyibacteriota</taxon>
    </lineage>
</organism>
<dbReference type="Proteomes" id="UP000177605">
    <property type="component" value="Unassembled WGS sequence"/>
</dbReference>
<dbReference type="PROSITE" id="PS51782">
    <property type="entry name" value="LYSM"/>
    <property type="match status" value="2"/>
</dbReference>
<gene>
    <name evidence="2" type="ORF">A2669_01435</name>
</gene>
<dbReference type="Pfam" id="PF01476">
    <property type="entry name" value="LysM"/>
    <property type="match status" value="2"/>
</dbReference>
<dbReference type="InterPro" id="IPR050570">
    <property type="entry name" value="Cell_wall_metabolism_enzyme"/>
</dbReference>
<dbReference type="CDD" id="cd00118">
    <property type="entry name" value="LysM"/>
    <property type="match status" value="2"/>
</dbReference>
<dbReference type="InterPro" id="IPR016047">
    <property type="entry name" value="M23ase_b-sheet_dom"/>
</dbReference>
<dbReference type="SMART" id="SM00257">
    <property type="entry name" value="LysM"/>
    <property type="match status" value="2"/>
</dbReference>
<evidence type="ECO:0000313" key="3">
    <source>
        <dbReference type="Proteomes" id="UP000177605"/>
    </source>
</evidence>
<dbReference type="AlphaFoldDB" id="A0A1F8F1E6"/>
<accession>A0A1F8F1E6</accession>
<dbReference type="PANTHER" id="PTHR21666:SF270">
    <property type="entry name" value="MUREIN HYDROLASE ACTIVATOR ENVC"/>
    <property type="match status" value="1"/>
</dbReference>
<protein>
    <recommendedName>
        <fullName evidence="1">LysM domain-containing protein</fullName>
    </recommendedName>
</protein>
<evidence type="ECO:0000259" key="1">
    <source>
        <dbReference type="PROSITE" id="PS51782"/>
    </source>
</evidence>
<sequence length="356" mass="38017">MLRFKPLFAGESAQIALTIGAVLVLITTRSPNQPSIVGPVVRHYIEETSASMITREDPEKQFSHINDLAAAVQDSILGGPEQSSPLDHTFREDSIQAIDAVSTDYLDDYKTNKVAEYTVQPGDAISFIASDYGVSVNSILWANKISSPDNIKPGQILKIPPITGVIHTVQKGDTISDISKKYKAETNRILAFNDLKEGGSLIPGQELIVPDGTITPEPKTAARSSKTSVSAKRFAYLPDLGSFFRTPAAGFNWGVIHGRNGVDVANSCGTPIYAAADGTISATAAVGWNGGFGKYIKVGHPNGTETLYAHLSKIKVSPGQAVEKGQEIGLMGSTGRSTGCHIHFEVHGARNPLVKY</sequence>
<feature type="domain" description="LysM" evidence="1">
    <location>
        <begin position="165"/>
        <end position="209"/>
    </location>
</feature>
<dbReference type="GO" id="GO:0004222">
    <property type="term" value="F:metalloendopeptidase activity"/>
    <property type="evidence" value="ECO:0007669"/>
    <property type="project" value="TreeGrafter"/>
</dbReference>
<comment type="caution">
    <text evidence="2">The sequence shown here is derived from an EMBL/GenBank/DDBJ whole genome shotgun (WGS) entry which is preliminary data.</text>
</comment>
<dbReference type="InterPro" id="IPR036779">
    <property type="entry name" value="LysM_dom_sf"/>
</dbReference>
<dbReference type="SUPFAM" id="SSF51261">
    <property type="entry name" value="Duplicated hybrid motif"/>
    <property type="match status" value="1"/>
</dbReference>
<dbReference type="Gene3D" id="3.10.350.10">
    <property type="entry name" value="LysM domain"/>
    <property type="match status" value="2"/>
</dbReference>
<reference evidence="2 3" key="1">
    <citation type="journal article" date="2016" name="Nat. Commun.">
        <title>Thousands of microbial genomes shed light on interconnected biogeochemical processes in an aquifer system.</title>
        <authorList>
            <person name="Anantharaman K."/>
            <person name="Brown C.T."/>
            <person name="Hug L.A."/>
            <person name="Sharon I."/>
            <person name="Castelle C.J."/>
            <person name="Probst A.J."/>
            <person name="Thomas B.C."/>
            <person name="Singh A."/>
            <person name="Wilkins M.J."/>
            <person name="Karaoz U."/>
            <person name="Brodie E.L."/>
            <person name="Williams K.H."/>
            <person name="Hubbard S.S."/>
            <person name="Banfield J.F."/>
        </authorList>
    </citation>
    <scope>NUCLEOTIDE SEQUENCE [LARGE SCALE GENOMIC DNA]</scope>
</reference>
<proteinExistence type="predicted"/>
<dbReference type="EMBL" id="MGJM01000014">
    <property type="protein sequence ID" value="OGN06410.1"/>
    <property type="molecule type" value="Genomic_DNA"/>
</dbReference>
<dbReference type="Gene3D" id="2.70.70.10">
    <property type="entry name" value="Glucose Permease (Domain IIA)"/>
    <property type="match status" value="1"/>
</dbReference>
<feature type="domain" description="LysM" evidence="1">
    <location>
        <begin position="115"/>
        <end position="159"/>
    </location>
</feature>
<dbReference type="PANTHER" id="PTHR21666">
    <property type="entry name" value="PEPTIDASE-RELATED"/>
    <property type="match status" value="1"/>
</dbReference>
<dbReference type="Pfam" id="PF01551">
    <property type="entry name" value="Peptidase_M23"/>
    <property type="match status" value="1"/>
</dbReference>
<dbReference type="InterPro" id="IPR011055">
    <property type="entry name" value="Dup_hybrid_motif"/>
</dbReference>
<dbReference type="InterPro" id="IPR018392">
    <property type="entry name" value="LysM"/>
</dbReference>